<comment type="caution">
    <text evidence="9">The sequence shown here is derived from an EMBL/GenBank/DDBJ whole genome shotgun (WGS) entry which is preliminary data.</text>
</comment>
<dbReference type="AlphaFoldDB" id="A0A644T8S2"/>
<dbReference type="GO" id="GO:0016020">
    <property type="term" value="C:membrane"/>
    <property type="evidence" value="ECO:0007669"/>
    <property type="project" value="TreeGrafter"/>
</dbReference>
<dbReference type="Pfam" id="PF01435">
    <property type="entry name" value="Peptidase_M48"/>
    <property type="match status" value="1"/>
</dbReference>
<dbReference type="InterPro" id="IPR026870">
    <property type="entry name" value="Zinc_ribbon_dom"/>
</dbReference>
<evidence type="ECO:0000259" key="8">
    <source>
        <dbReference type="Pfam" id="PF13240"/>
    </source>
</evidence>
<keyword evidence="6" id="KW-0482">Metalloprotease</keyword>
<keyword evidence="5" id="KW-0862">Zinc</keyword>
<comment type="cofactor">
    <cofactor evidence="1">
        <name>Zn(2+)</name>
        <dbReference type="ChEBI" id="CHEBI:29105"/>
    </cofactor>
</comment>
<evidence type="ECO:0000256" key="5">
    <source>
        <dbReference type="ARBA" id="ARBA00022833"/>
    </source>
</evidence>
<evidence type="ECO:0000256" key="4">
    <source>
        <dbReference type="ARBA" id="ARBA00022801"/>
    </source>
</evidence>
<dbReference type="PANTHER" id="PTHR22726:SF1">
    <property type="entry name" value="METALLOENDOPEPTIDASE OMA1, MITOCHONDRIAL"/>
    <property type="match status" value="1"/>
</dbReference>
<evidence type="ECO:0000313" key="9">
    <source>
        <dbReference type="EMBL" id="MPL62877.1"/>
    </source>
</evidence>
<accession>A0A644T8S2</accession>
<dbReference type="Pfam" id="PF13240">
    <property type="entry name" value="Zn_Ribbon_1"/>
    <property type="match status" value="1"/>
</dbReference>
<dbReference type="Gene3D" id="3.30.2010.10">
    <property type="entry name" value="Metalloproteases ('zincins'), catalytic domain"/>
    <property type="match status" value="1"/>
</dbReference>
<keyword evidence="4 9" id="KW-0378">Hydrolase</keyword>
<gene>
    <name evidence="9" type="primary">bepA_5</name>
    <name evidence="9" type="ORF">SDC9_08497</name>
</gene>
<dbReference type="InterPro" id="IPR051156">
    <property type="entry name" value="Mito/Outer_Membr_Metalloprot"/>
</dbReference>
<evidence type="ECO:0000259" key="7">
    <source>
        <dbReference type="Pfam" id="PF01435"/>
    </source>
</evidence>
<keyword evidence="2 9" id="KW-0645">Protease</keyword>
<dbReference type="EMBL" id="VSSQ01000019">
    <property type="protein sequence ID" value="MPL62877.1"/>
    <property type="molecule type" value="Genomic_DNA"/>
</dbReference>
<protein>
    <submittedName>
        <fullName evidence="9">Beta-barrel assembly-enhancing protease</fullName>
        <ecNumber evidence="9">3.4.-.-</ecNumber>
    </submittedName>
</protein>
<evidence type="ECO:0000256" key="2">
    <source>
        <dbReference type="ARBA" id="ARBA00022670"/>
    </source>
</evidence>
<evidence type="ECO:0000256" key="1">
    <source>
        <dbReference type="ARBA" id="ARBA00001947"/>
    </source>
</evidence>
<dbReference type="CDD" id="cd07331">
    <property type="entry name" value="M48C_Oma1_like"/>
    <property type="match status" value="1"/>
</dbReference>
<organism evidence="9">
    <name type="scientific">bioreactor metagenome</name>
    <dbReference type="NCBI Taxonomy" id="1076179"/>
    <lineage>
        <taxon>unclassified sequences</taxon>
        <taxon>metagenomes</taxon>
        <taxon>ecological metagenomes</taxon>
    </lineage>
</organism>
<evidence type="ECO:0000256" key="3">
    <source>
        <dbReference type="ARBA" id="ARBA00022723"/>
    </source>
</evidence>
<reference evidence="9" key="1">
    <citation type="submission" date="2019-08" db="EMBL/GenBank/DDBJ databases">
        <authorList>
            <person name="Kucharzyk K."/>
            <person name="Murdoch R.W."/>
            <person name="Higgins S."/>
            <person name="Loffler F."/>
        </authorList>
    </citation>
    <scope>NUCLEOTIDE SEQUENCE</scope>
</reference>
<feature type="domain" description="Zinc-ribbon" evidence="8">
    <location>
        <begin position="285"/>
        <end position="306"/>
    </location>
</feature>
<dbReference type="PANTHER" id="PTHR22726">
    <property type="entry name" value="METALLOENDOPEPTIDASE OMA1"/>
    <property type="match status" value="1"/>
</dbReference>
<dbReference type="GO" id="GO:0051603">
    <property type="term" value="P:proteolysis involved in protein catabolic process"/>
    <property type="evidence" value="ECO:0007669"/>
    <property type="project" value="TreeGrafter"/>
</dbReference>
<feature type="domain" description="Peptidase M48" evidence="7">
    <location>
        <begin position="37"/>
        <end position="207"/>
    </location>
</feature>
<dbReference type="EC" id="3.4.-.-" evidence="9"/>
<keyword evidence="3" id="KW-0479">Metal-binding</keyword>
<dbReference type="GO" id="GO:0046872">
    <property type="term" value="F:metal ion binding"/>
    <property type="evidence" value="ECO:0007669"/>
    <property type="project" value="UniProtKB-KW"/>
</dbReference>
<evidence type="ECO:0000256" key="6">
    <source>
        <dbReference type="ARBA" id="ARBA00023049"/>
    </source>
</evidence>
<proteinExistence type="predicted"/>
<name>A0A644T8S2_9ZZZZ</name>
<dbReference type="GO" id="GO:0004222">
    <property type="term" value="F:metalloendopeptidase activity"/>
    <property type="evidence" value="ECO:0007669"/>
    <property type="project" value="InterPro"/>
</dbReference>
<dbReference type="InterPro" id="IPR001915">
    <property type="entry name" value="Peptidase_M48"/>
</dbReference>
<sequence>MLDEDEEGKLVSKVSLNLINAVENHLSEINRSDYTNNYYDWEFHLVSDNTVNAFAIPGGKILIYSGILSIANNEESLAFILGHEIAHALLDHSRSQVSAQTAKNTATTAARLGGIGLGLLGFGDVGSVVVNATNVADIGSEYFLMKPWGRSHEMEADKLGMMIVKWAGYDISEIPNFWQRMSQNNSNKYDFFSTHPSDNKRIDQMNKLVIELSNQEISNDFPVLSENNPQKDPSFASALPKIPNPKISNKIPGFASISKNNVQDLNLKSKNLIHDGPVINDGPNFCVKCGNSLSPNDNFCRKCGIKIKR</sequence>